<dbReference type="Gene3D" id="3.40.50.10390">
    <property type="entry name" value="Gingipain r, domain 1"/>
    <property type="match status" value="1"/>
</dbReference>
<accession>A0A841EP26</accession>
<gene>
    <name evidence="3" type="ORF">HNP25_001435</name>
</gene>
<keyword evidence="4" id="KW-1185">Reference proteome</keyword>
<reference evidence="3 4" key="1">
    <citation type="submission" date="2020-08" db="EMBL/GenBank/DDBJ databases">
        <title>Functional genomics of gut bacteria from endangered species of beetles.</title>
        <authorList>
            <person name="Carlos-Shanley C."/>
        </authorList>
    </citation>
    <scope>NUCLEOTIDE SEQUENCE [LARGE SCALE GENOMIC DNA]</scope>
    <source>
        <strain evidence="3 4">S00070</strain>
    </source>
</reference>
<evidence type="ECO:0000313" key="3">
    <source>
        <dbReference type="EMBL" id="MBB6002783.1"/>
    </source>
</evidence>
<dbReference type="Pfam" id="PF01364">
    <property type="entry name" value="Peptidase_C25"/>
    <property type="match status" value="1"/>
</dbReference>
<dbReference type="Gene3D" id="3.40.50.1460">
    <property type="match status" value="1"/>
</dbReference>
<dbReference type="CDD" id="cd02258">
    <property type="entry name" value="Peptidase_C25_N"/>
    <property type="match status" value="1"/>
</dbReference>
<evidence type="ECO:0000256" key="1">
    <source>
        <dbReference type="ARBA" id="ARBA00022729"/>
    </source>
</evidence>
<dbReference type="GO" id="GO:0008234">
    <property type="term" value="F:cysteine-type peptidase activity"/>
    <property type="evidence" value="ECO:0007669"/>
    <property type="project" value="InterPro"/>
</dbReference>
<proteinExistence type="predicted"/>
<comment type="caution">
    <text evidence="3">The sequence shown here is derived from an EMBL/GenBank/DDBJ whole genome shotgun (WGS) entry which is preliminary data.</text>
</comment>
<evidence type="ECO:0000313" key="4">
    <source>
        <dbReference type="Proteomes" id="UP000524404"/>
    </source>
</evidence>
<organism evidence="3 4">
    <name type="scientific">Arcicella rosea</name>
    <dbReference type="NCBI Taxonomy" id="502909"/>
    <lineage>
        <taxon>Bacteria</taxon>
        <taxon>Pseudomonadati</taxon>
        <taxon>Bacteroidota</taxon>
        <taxon>Cytophagia</taxon>
        <taxon>Cytophagales</taxon>
        <taxon>Flectobacillaceae</taxon>
        <taxon>Arcicella</taxon>
    </lineage>
</organism>
<dbReference type="InterPro" id="IPR001769">
    <property type="entry name" value="Gingipain"/>
</dbReference>
<name>A0A841EP26_9BACT</name>
<protein>
    <recommendedName>
        <fullName evidence="2">Gingipain domain-containing protein</fullName>
    </recommendedName>
</protein>
<keyword evidence="1" id="KW-0732">Signal</keyword>
<dbReference type="SUPFAM" id="SSF52129">
    <property type="entry name" value="Caspase-like"/>
    <property type="match status" value="1"/>
</dbReference>
<sequence length="1611" mass="184933">MRKLATIYKTVLIFLILLLNLLDSTISAQVIGNEWINPQQQYFKFKITQKGIHQISFEALQKVGFPENIHPEKIQIFRHGKEVAISVRHANDTIFQAKNYLEFYAENNDGSLDSLLYQPRNAQPHLNYSLFTDTASYFVTYRIDNQKNKRIFIQEKNPFKNLKPEEFHLEEDLQIFTSSFSEGQPEPVGSSLSTGILNSNYSFGKAWTGEIQKPNSKLILDFELKNFIKNSSSKPKIEILFSGRSEGKHRLQISLNNKLVDSLFFDNYFTQLYKKEVAFKADKNQISILSSQSNDQYSVSFLKITYPQSFQMKGLNEKVFHFLPNASTERLIIVQNPPKNAFVYDISDKFNPIKIDFQQSDSTLTFQTNGQHILISNQIKKLDAIEQISFRELPKTKANFLIITPQKLLQSTQEYANYRASEKGGKYDTLCVTTDFLYNYFTYGDKNSLAIQRFLAFMKNTEKSQFCFIIGTATYPQKARKNSLDYQLDLVPTWGFPCGDIPFGMNSNAPQLNIPVGRLATNNPQTVLDYLEKVKEHEAQPMNELWRKKSLMMSGGRSVFELNTFKDYVIDLKRISENGLLGQQIQLLAKKTDNPTEFINVTEQVNQGVGMITMFGHSASQQTDMDIGYVSNDLFGYKNQGKYPFILVNGCNAGDLFASQNSFGTDWINTPKRGAILFLAHSYLSYSFSLKSYSDELFQTLFQDSIYVDKAFGTIMQNSINRYLKKFPNSAFELANAQQFTLQGDPAIVLFPANKPDFALDNTAILLDKHKENPRLFSDSLTIGIIIKNLGRVYINPLNIQVKRTYPNGKTVLFENTFLKEISFQDTIYFNIPNDKLASVGNNRFEVILDYNNYISELQENNNTSVLEYNFPAQNIIILYPQNFSIKNKQVIDFQIQIPYNLENSNIIFEIDTNHLFLSVYKKSIILPYQNFLSFKHNILEKDSTVYYWRVKKEGDNWIENSFLFLKNSPEGFAQFSFPQLSKSVTDERLYLENTQWKFHTSSLTLSAKIYGTNSGVPRSHRANSIILNDKILISDGVCYPWYNLNAVAFNRALRPYAVIPSLVCGYTPYAVNYLSMEEFSSDLKDYFTATEYGNHVMLWNSGHVEYQNWTSEFRKNFIEIGVDTNKIKRLTKGSPFLVIGRKGAKKALLELFPDVNKRGDTQILSLENYTINDNFDTGTITSPLIGVASKWEEILIDVEKNEYQTFSYDILGVNLKGEERILAENIQRNPFNISAINAKEFPFLKIKFHLKNTDFSGKSPQLKSLIVHYQSPPEGILSEVENIKLSDKQEYENFKIQATLKNISNKDFSDSISVKQVITNTFLNKKEVKSFKVKPLKSQDSVKVNLPIQTAGWLGENTFSLTFNPEILPEKSYLNNSIYHTFRVIPDEINPILSVTFDGRQIQQYEVISAKPFIKIALKDENIFRLKKDTNGIDLKIKYCSSCAFKKVYFSQNDITWRTDSLTNTFLIDYFPQNLPKDTLSISVQAQDVAGNFAGNRPYQISFRILPKDTLMAFKVFPNPFQLFTKFVLELAGESIPDEFYIEIFNLLGKQVALVRPDNSIKIGINEIIWEGKDFTSNYLPSGTYVYRLILKNKAVDLALRTSGKLIISR</sequence>
<dbReference type="Gene3D" id="2.60.40.10">
    <property type="entry name" value="Immunoglobulins"/>
    <property type="match status" value="1"/>
</dbReference>
<feature type="domain" description="Gingipain" evidence="2">
    <location>
        <begin position="400"/>
        <end position="750"/>
    </location>
</feature>
<dbReference type="Gene3D" id="2.60.40.4070">
    <property type="match status" value="1"/>
</dbReference>
<dbReference type="RefSeq" id="WP_184132473.1">
    <property type="nucleotide sequence ID" value="NZ_JACHKT010000008.1"/>
</dbReference>
<evidence type="ECO:0000259" key="2">
    <source>
        <dbReference type="Pfam" id="PF01364"/>
    </source>
</evidence>
<dbReference type="EMBL" id="JACHKT010000008">
    <property type="protein sequence ID" value="MBB6002783.1"/>
    <property type="molecule type" value="Genomic_DNA"/>
</dbReference>
<dbReference type="InterPro" id="IPR029030">
    <property type="entry name" value="Caspase-like_dom_sf"/>
</dbReference>
<dbReference type="GO" id="GO:0006508">
    <property type="term" value="P:proteolysis"/>
    <property type="evidence" value="ECO:0007669"/>
    <property type="project" value="InterPro"/>
</dbReference>
<dbReference type="Proteomes" id="UP000524404">
    <property type="component" value="Unassembled WGS sequence"/>
</dbReference>
<dbReference type="InterPro" id="IPR029031">
    <property type="entry name" value="Gingipain_N_sf"/>
</dbReference>
<dbReference type="InterPro" id="IPR013783">
    <property type="entry name" value="Ig-like_fold"/>
</dbReference>